<dbReference type="SUPFAM" id="SSF51197">
    <property type="entry name" value="Clavaminate synthase-like"/>
    <property type="match status" value="1"/>
</dbReference>
<feature type="region of interest" description="Disordered" evidence="1">
    <location>
        <begin position="302"/>
        <end position="327"/>
    </location>
</feature>
<sequence>MLTSRHRRDLLEKGYTVVEWVMTEEEADQYRQQFEDWIRDNFDEGTFPDTWKSLVHKYKIGYFAPTWAARLKCKDVFAQVWGTSRLLTSVDAIAIGRPPESGVEPFCSEDTRWLHIDQTPRRQGLHSYQGAVYLEHAEEDDWTLEVLEGSHNQFAQFWNDHPNEYKESLETGEYLRLKPEHLQWFMDKGCKSRRVSVPKGGLVLWDSRQVHANANPVKGRKHPDRWRWMVILCMGPANWASEEDLKRKREAYDNMILTHHWPSQGVRLFPIDTEPNTPEKHPLTEMPEIARTLEARRLAGVEPYPAEREQGDVDVPLPKWHPDYTSE</sequence>
<protein>
    <recommendedName>
        <fullName evidence="4">Phytanoyl-CoA dioxygenase family protein</fullName>
    </recommendedName>
</protein>
<keyword evidence="3" id="KW-1185">Reference proteome</keyword>
<dbReference type="AlphaFoldDB" id="A0ABD0LZA2"/>
<reference evidence="2 3" key="1">
    <citation type="journal article" date="2023" name="Sci. Data">
        <title>Genome assembly of the Korean intertidal mud-creeper Batillaria attramentaria.</title>
        <authorList>
            <person name="Patra A.K."/>
            <person name="Ho P.T."/>
            <person name="Jun S."/>
            <person name="Lee S.J."/>
            <person name="Kim Y."/>
            <person name="Won Y.J."/>
        </authorList>
    </citation>
    <scope>NUCLEOTIDE SEQUENCE [LARGE SCALE GENOMIC DNA]</scope>
    <source>
        <strain evidence="2">Wonlab-2016</strain>
    </source>
</reference>
<name>A0ABD0LZA2_9CAEN</name>
<accession>A0ABD0LZA2</accession>
<feature type="compositionally biased region" description="Basic and acidic residues" evidence="1">
    <location>
        <begin position="302"/>
        <end position="311"/>
    </location>
</feature>
<dbReference type="EMBL" id="JACVVK020000013">
    <property type="protein sequence ID" value="KAK7504842.1"/>
    <property type="molecule type" value="Genomic_DNA"/>
</dbReference>
<evidence type="ECO:0000313" key="3">
    <source>
        <dbReference type="Proteomes" id="UP001519460"/>
    </source>
</evidence>
<gene>
    <name evidence="2" type="ORF">BaRGS_00003870</name>
</gene>
<organism evidence="2 3">
    <name type="scientific">Batillaria attramentaria</name>
    <dbReference type="NCBI Taxonomy" id="370345"/>
    <lineage>
        <taxon>Eukaryota</taxon>
        <taxon>Metazoa</taxon>
        <taxon>Spiralia</taxon>
        <taxon>Lophotrochozoa</taxon>
        <taxon>Mollusca</taxon>
        <taxon>Gastropoda</taxon>
        <taxon>Caenogastropoda</taxon>
        <taxon>Sorbeoconcha</taxon>
        <taxon>Cerithioidea</taxon>
        <taxon>Batillariidae</taxon>
        <taxon>Batillaria</taxon>
    </lineage>
</organism>
<dbReference type="Pfam" id="PF05721">
    <property type="entry name" value="PhyH"/>
    <property type="match status" value="1"/>
</dbReference>
<dbReference type="InterPro" id="IPR008775">
    <property type="entry name" value="Phytyl_CoA_dOase-like"/>
</dbReference>
<dbReference type="Gene3D" id="2.60.120.620">
    <property type="entry name" value="q2cbj1_9rhob like domain"/>
    <property type="match status" value="1"/>
</dbReference>
<evidence type="ECO:0000256" key="1">
    <source>
        <dbReference type="SAM" id="MobiDB-lite"/>
    </source>
</evidence>
<dbReference type="PANTHER" id="PTHR31630">
    <property type="entry name" value="PHYTANOYL-COA DIOXYGENASE-RELATED-RELATED"/>
    <property type="match status" value="1"/>
</dbReference>
<evidence type="ECO:0000313" key="2">
    <source>
        <dbReference type="EMBL" id="KAK7504842.1"/>
    </source>
</evidence>
<dbReference type="PANTHER" id="PTHR31630:SF6">
    <property type="entry name" value="PHYTANOYL-COA DIOXYGENASE-RELATED"/>
    <property type="match status" value="1"/>
</dbReference>
<proteinExistence type="predicted"/>
<evidence type="ECO:0008006" key="4">
    <source>
        <dbReference type="Google" id="ProtNLM"/>
    </source>
</evidence>
<comment type="caution">
    <text evidence="2">The sequence shown here is derived from an EMBL/GenBank/DDBJ whole genome shotgun (WGS) entry which is preliminary data.</text>
</comment>
<dbReference type="Proteomes" id="UP001519460">
    <property type="component" value="Unassembled WGS sequence"/>
</dbReference>